<gene>
    <name evidence="6" type="ORF">HanXRQr2_Chr14g0633501</name>
</gene>
<evidence type="ECO:0000313" key="6">
    <source>
        <dbReference type="EMBL" id="KAF5768192.1"/>
    </source>
</evidence>
<dbReference type="Gene3D" id="1.10.238.10">
    <property type="entry name" value="EF-hand"/>
    <property type="match status" value="1"/>
</dbReference>
<feature type="domain" description="EF-hand" evidence="5">
    <location>
        <begin position="159"/>
        <end position="189"/>
    </location>
</feature>
<dbReference type="PANTHER" id="PTHR10891">
    <property type="entry name" value="EF-HAND CALCIUM-BINDING DOMAIN CONTAINING PROTEIN"/>
    <property type="match status" value="1"/>
</dbReference>
<evidence type="ECO:0000256" key="1">
    <source>
        <dbReference type="ARBA" id="ARBA00022723"/>
    </source>
</evidence>
<dbReference type="CDD" id="cd00051">
    <property type="entry name" value="EFh"/>
    <property type="match status" value="1"/>
</dbReference>
<reference evidence="6" key="1">
    <citation type="journal article" date="2017" name="Nature">
        <title>The sunflower genome provides insights into oil metabolism, flowering and Asterid evolution.</title>
        <authorList>
            <person name="Badouin H."/>
            <person name="Gouzy J."/>
            <person name="Grassa C.J."/>
            <person name="Murat F."/>
            <person name="Staton S.E."/>
            <person name="Cottret L."/>
            <person name="Lelandais-Briere C."/>
            <person name="Owens G.L."/>
            <person name="Carrere S."/>
            <person name="Mayjonade B."/>
            <person name="Legrand L."/>
            <person name="Gill N."/>
            <person name="Kane N.C."/>
            <person name="Bowers J.E."/>
            <person name="Hubner S."/>
            <person name="Bellec A."/>
            <person name="Berard A."/>
            <person name="Berges H."/>
            <person name="Blanchet N."/>
            <person name="Boniface M.C."/>
            <person name="Brunel D."/>
            <person name="Catrice O."/>
            <person name="Chaidir N."/>
            <person name="Claudel C."/>
            <person name="Donnadieu C."/>
            <person name="Faraut T."/>
            <person name="Fievet G."/>
            <person name="Helmstetter N."/>
            <person name="King M."/>
            <person name="Knapp S.J."/>
            <person name="Lai Z."/>
            <person name="Le Paslier M.C."/>
            <person name="Lippi Y."/>
            <person name="Lorenzon L."/>
            <person name="Mandel J.R."/>
            <person name="Marage G."/>
            <person name="Marchand G."/>
            <person name="Marquand E."/>
            <person name="Bret-Mestries E."/>
            <person name="Morien E."/>
            <person name="Nambeesan S."/>
            <person name="Nguyen T."/>
            <person name="Pegot-Espagnet P."/>
            <person name="Pouilly N."/>
            <person name="Raftis F."/>
            <person name="Sallet E."/>
            <person name="Schiex T."/>
            <person name="Thomas J."/>
            <person name="Vandecasteele C."/>
            <person name="Vares D."/>
            <person name="Vear F."/>
            <person name="Vautrin S."/>
            <person name="Crespi M."/>
            <person name="Mangin B."/>
            <person name="Burke J.M."/>
            <person name="Salse J."/>
            <person name="Munos S."/>
            <person name="Vincourt P."/>
            <person name="Rieseberg L.H."/>
            <person name="Langlade N.B."/>
        </authorList>
    </citation>
    <scope>NUCLEOTIDE SEQUENCE</scope>
    <source>
        <tissue evidence="6">Leaves</tissue>
    </source>
</reference>
<dbReference type="EMBL" id="MNCJ02000329">
    <property type="protein sequence ID" value="KAF5768192.1"/>
    <property type="molecule type" value="Genomic_DNA"/>
</dbReference>
<accession>A0A9K3H5E9</accession>
<dbReference type="InterPro" id="IPR002048">
    <property type="entry name" value="EF_hand_dom"/>
</dbReference>
<evidence type="ECO:0000256" key="2">
    <source>
        <dbReference type="ARBA" id="ARBA00022737"/>
    </source>
</evidence>
<dbReference type="FunFam" id="1.10.238.10:FF:000003">
    <property type="entry name" value="Calmodulin A"/>
    <property type="match status" value="1"/>
</dbReference>
<dbReference type="SUPFAM" id="SSF47473">
    <property type="entry name" value="EF-hand"/>
    <property type="match status" value="1"/>
</dbReference>
<comment type="caution">
    <text evidence="6">The sequence shown here is derived from an EMBL/GenBank/DDBJ whole genome shotgun (WGS) entry which is preliminary data.</text>
</comment>
<keyword evidence="4" id="KW-0472">Membrane</keyword>
<name>A0A9K3H5E9_HELAN</name>
<dbReference type="PROSITE" id="PS00018">
    <property type="entry name" value="EF_HAND_1"/>
    <property type="match status" value="3"/>
</dbReference>
<keyword evidence="3" id="KW-0106">Calcium</keyword>
<evidence type="ECO:0000256" key="4">
    <source>
        <dbReference type="SAM" id="Phobius"/>
    </source>
</evidence>
<dbReference type="SMART" id="SM00054">
    <property type="entry name" value="EFh"/>
    <property type="match status" value="3"/>
</dbReference>
<keyword evidence="4" id="KW-0812">Transmembrane</keyword>
<dbReference type="Gramene" id="mRNA:HanXRQr2_Chr14g0633501">
    <property type="protein sequence ID" value="CDS:HanXRQr2_Chr14g0633501.1"/>
    <property type="gene ID" value="HanXRQr2_Chr14g0633501"/>
</dbReference>
<feature type="domain" description="EF-hand" evidence="5">
    <location>
        <begin position="121"/>
        <end position="156"/>
    </location>
</feature>
<protein>
    <submittedName>
        <fullName evidence="6">EF-hand domain pair protein CML</fullName>
    </submittedName>
</protein>
<dbReference type="AlphaFoldDB" id="A0A9K3H5E9"/>
<dbReference type="InterPro" id="IPR018247">
    <property type="entry name" value="EF_Hand_1_Ca_BS"/>
</dbReference>
<proteinExistence type="predicted"/>
<evidence type="ECO:0000256" key="3">
    <source>
        <dbReference type="ARBA" id="ARBA00022837"/>
    </source>
</evidence>
<keyword evidence="4" id="KW-1133">Transmembrane helix</keyword>
<organism evidence="6 7">
    <name type="scientific">Helianthus annuus</name>
    <name type="common">Common sunflower</name>
    <dbReference type="NCBI Taxonomy" id="4232"/>
    <lineage>
        <taxon>Eukaryota</taxon>
        <taxon>Viridiplantae</taxon>
        <taxon>Streptophyta</taxon>
        <taxon>Embryophyta</taxon>
        <taxon>Tracheophyta</taxon>
        <taxon>Spermatophyta</taxon>
        <taxon>Magnoliopsida</taxon>
        <taxon>eudicotyledons</taxon>
        <taxon>Gunneridae</taxon>
        <taxon>Pentapetalae</taxon>
        <taxon>asterids</taxon>
        <taxon>campanulids</taxon>
        <taxon>Asterales</taxon>
        <taxon>Asteraceae</taxon>
        <taxon>Asteroideae</taxon>
        <taxon>Heliantheae alliance</taxon>
        <taxon>Heliantheae</taxon>
        <taxon>Helianthus</taxon>
    </lineage>
</organism>
<keyword evidence="1" id="KW-0479">Metal-binding</keyword>
<feature type="transmembrane region" description="Helical" evidence="4">
    <location>
        <begin position="7"/>
        <end position="29"/>
    </location>
</feature>
<keyword evidence="2" id="KW-0677">Repeat</keyword>
<keyword evidence="7" id="KW-1185">Reference proteome</keyword>
<reference evidence="6" key="2">
    <citation type="submission" date="2020-06" db="EMBL/GenBank/DDBJ databases">
        <title>Helianthus annuus Genome sequencing and assembly Release 2.</title>
        <authorList>
            <person name="Gouzy J."/>
            <person name="Langlade N."/>
            <person name="Munos S."/>
        </authorList>
    </citation>
    <scope>NUCLEOTIDE SEQUENCE</scope>
    <source>
        <tissue evidence="6">Leaves</tissue>
    </source>
</reference>
<feature type="domain" description="EF-hand" evidence="5">
    <location>
        <begin position="49"/>
        <end position="84"/>
    </location>
</feature>
<dbReference type="Proteomes" id="UP000215914">
    <property type="component" value="Unassembled WGS sequence"/>
</dbReference>
<dbReference type="GO" id="GO:0005509">
    <property type="term" value="F:calcium ion binding"/>
    <property type="evidence" value="ECO:0007669"/>
    <property type="project" value="InterPro"/>
</dbReference>
<evidence type="ECO:0000259" key="5">
    <source>
        <dbReference type="PROSITE" id="PS50222"/>
    </source>
</evidence>
<sequence length="189" mass="22040">MTSSCPYFVPMLIGLLYICICQIVLIIYIHTIIHTSNNIYLLYYKMSTLSYNDLYRLFKTLDQNGDGLISPHELQWLLDTMKVSSGIDELECLTEKSSLSFPEFLEFYDTITKQEKEGENESENDLFKAFEVFDKNRDGFISDEELEEALSRLGLWDETGHMDVKSMIKAYDDNCDGFLDFQEFKKMMA</sequence>
<dbReference type="Pfam" id="PF13405">
    <property type="entry name" value="EF-hand_6"/>
    <property type="match status" value="1"/>
</dbReference>
<dbReference type="Pfam" id="PF13499">
    <property type="entry name" value="EF-hand_7"/>
    <property type="match status" value="1"/>
</dbReference>
<dbReference type="InterPro" id="IPR039647">
    <property type="entry name" value="EF_hand_pair_protein_CML-like"/>
</dbReference>
<evidence type="ECO:0000313" key="7">
    <source>
        <dbReference type="Proteomes" id="UP000215914"/>
    </source>
</evidence>
<dbReference type="InterPro" id="IPR011992">
    <property type="entry name" value="EF-hand-dom_pair"/>
</dbReference>
<dbReference type="PROSITE" id="PS50222">
    <property type="entry name" value="EF_HAND_2"/>
    <property type="match status" value="3"/>
</dbReference>